<dbReference type="SMART" id="SM00387">
    <property type="entry name" value="HATPase_c"/>
    <property type="match status" value="1"/>
</dbReference>
<dbReference type="InterPro" id="IPR050351">
    <property type="entry name" value="BphY/WalK/GraS-like"/>
</dbReference>
<dbReference type="InterPro" id="IPR036097">
    <property type="entry name" value="HisK_dim/P_sf"/>
</dbReference>
<dbReference type="Proteomes" id="UP001595828">
    <property type="component" value="Unassembled WGS sequence"/>
</dbReference>
<dbReference type="GO" id="GO:0005524">
    <property type="term" value="F:ATP binding"/>
    <property type="evidence" value="ECO:0007669"/>
    <property type="project" value="UniProtKB-KW"/>
</dbReference>
<dbReference type="EC" id="2.7.13.3" evidence="2"/>
<dbReference type="CDD" id="cd00082">
    <property type="entry name" value="HisKA"/>
    <property type="match status" value="1"/>
</dbReference>
<evidence type="ECO:0000256" key="6">
    <source>
        <dbReference type="SAM" id="Phobius"/>
    </source>
</evidence>
<dbReference type="SMART" id="SM00388">
    <property type="entry name" value="HisKA"/>
    <property type="match status" value="1"/>
</dbReference>
<keyword evidence="9" id="KW-1185">Reference proteome</keyword>
<proteinExistence type="predicted"/>
<dbReference type="PANTHER" id="PTHR42878">
    <property type="entry name" value="TWO-COMPONENT HISTIDINE KINASE"/>
    <property type="match status" value="1"/>
</dbReference>
<keyword evidence="3" id="KW-0597">Phosphoprotein</keyword>
<evidence type="ECO:0000256" key="1">
    <source>
        <dbReference type="ARBA" id="ARBA00000085"/>
    </source>
</evidence>
<dbReference type="Pfam" id="PF05227">
    <property type="entry name" value="CHASE3"/>
    <property type="match status" value="1"/>
</dbReference>
<comment type="caution">
    <text evidence="8">The sequence shown here is derived from an EMBL/GenBank/DDBJ whole genome shotgun (WGS) entry which is preliminary data.</text>
</comment>
<dbReference type="SUPFAM" id="SSF55874">
    <property type="entry name" value="ATPase domain of HSP90 chaperone/DNA topoisomerase II/histidine kinase"/>
    <property type="match status" value="1"/>
</dbReference>
<evidence type="ECO:0000313" key="9">
    <source>
        <dbReference type="Proteomes" id="UP001595828"/>
    </source>
</evidence>
<reference evidence="9" key="1">
    <citation type="journal article" date="2019" name="Int. J. Syst. Evol. Microbiol.">
        <title>The Global Catalogue of Microorganisms (GCM) 10K type strain sequencing project: providing services to taxonomists for standard genome sequencing and annotation.</title>
        <authorList>
            <consortium name="The Broad Institute Genomics Platform"/>
            <consortium name="The Broad Institute Genome Sequencing Center for Infectious Disease"/>
            <person name="Wu L."/>
            <person name="Ma J."/>
        </authorList>
    </citation>
    <scope>NUCLEOTIDE SEQUENCE [LARGE SCALE GENOMIC DNA]</scope>
    <source>
        <strain evidence="9">CGMCC 1.12989</strain>
    </source>
</reference>
<evidence type="ECO:0000313" key="8">
    <source>
        <dbReference type="EMBL" id="MFC4295213.1"/>
    </source>
</evidence>
<dbReference type="PROSITE" id="PS50109">
    <property type="entry name" value="HIS_KIN"/>
    <property type="match status" value="1"/>
</dbReference>
<dbReference type="InterPro" id="IPR036890">
    <property type="entry name" value="HATPase_C_sf"/>
</dbReference>
<keyword evidence="8" id="KW-0067">ATP-binding</keyword>
<dbReference type="Pfam" id="PF00512">
    <property type="entry name" value="HisKA"/>
    <property type="match status" value="1"/>
</dbReference>
<keyword evidence="8" id="KW-0547">Nucleotide-binding</keyword>
<name>A0ABV8RPC0_9SPHN</name>
<keyword evidence="6" id="KW-1133">Transmembrane helix</keyword>
<evidence type="ECO:0000256" key="3">
    <source>
        <dbReference type="ARBA" id="ARBA00022553"/>
    </source>
</evidence>
<comment type="catalytic activity">
    <reaction evidence="1">
        <text>ATP + protein L-histidine = ADP + protein N-phospho-L-histidine.</text>
        <dbReference type="EC" id="2.7.13.3"/>
    </reaction>
</comment>
<dbReference type="EMBL" id="JBHSDR010000006">
    <property type="protein sequence ID" value="MFC4295213.1"/>
    <property type="molecule type" value="Genomic_DNA"/>
</dbReference>
<dbReference type="SUPFAM" id="SSF47384">
    <property type="entry name" value="Homodimeric domain of signal transducing histidine kinase"/>
    <property type="match status" value="1"/>
</dbReference>
<evidence type="ECO:0000256" key="5">
    <source>
        <dbReference type="ARBA" id="ARBA00022777"/>
    </source>
</evidence>
<gene>
    <name evidence="8" type="ORF">ACFO0A_09105</name>
</gene>
<dbReference type="PANTHER" id="PTHR42878:SF15">
    <property type="entry name" value="BACTERIOPHYTOCHROME"/>
    <property type="match status" value="1"/>
</dbReference>
<keyword evidence="6" id="KW-0812">Transmembrane</keyword>
<dbReference type="Pfam" id="PF02518">
    <property type="entry name" value="HATPase_c"/>
    <property type="match status" value="1"/>
</dbReference>
<protein>
    <recommendedName>
        <fullName evidence="2">histidine kinase</fullName>
        <ecNumber evidence="2">2.7.13.3</ecNumber>
    </recommendedName>
</protein>
<dbReference type="InterPro" id="IPR004358">
    <property type="entry name" value="Sig_transdc_His_kin-like_C"/>
</dbReference>
<evidence type="ECO:0000256" key="4">
    <source>
        <dbReference type="ARBA" id="ARBA00022679"/>
    </source>
</evidence>
<sequence length="480" mass="52724">MLALGLALLVIALGAAFVTMGNINEDTARVEHTLKVEASINRLAAFNEQIETGRRGFIIQPGDTFAKVVEEASKSFDAEHARLAELTSDNPRQARKIAELADLKAQRAALLQQLIASPQATAGALRATDFDSDMGVRLTRRIRAQADRMAAEEAELLRVRTGLQYGSLVRFYLVGGTATFLLISVMGTVILLILRYNRDLAATQERLRFANEGLETAVSARTIELVRANQEIQRFAYIVSHDLRSPLVNVLGFTAELDEARKTIHKYLANLFEKHPGLRDEAAWLAVEEDLPEAVGFIRTSTEKMDRLISSILALSRQGRRQLNPEMLDMNALAEAVVSTLFQRTQDAGATITVRPIPPVESDRMAIEQILSNLVENALKYLSPDRAGQITIEGSREGPMVLVDVTDNGRGIAPADHERIFELFRRAGSQDQPGEGIGLANVRALAYRLGGNVEVDSQLDQGARFRLSVPAKFVATETTA</sequence>
<organism evidence="8 9">
    <name type="scientific">Novosphingobium tardum</name>
    <dbReference type="NCBI Taxonomy" id="1538021"/>
    <lineage>
        <taxon>Bacteria</taxon>
        <taxon>Pseudomonadati</taxon>
        <taxon>Pseudomonadota</taxon>
        <taxon>Alphaproteobacteria</taxon>
        <taxon>Sphingomonadales</taxon>
        <taxon>Sphingomonadaceae</taxon>
        <taxon>Novosphingobium</taxon>
    </lineage>
</organism>
<dbReference type="CDD" id="cd00075">
    <property type="entry name" value="HATPase"/>
    <property type="match status" value="1"/>
</dbReference>
<dbReference type="InterPro" id="IPR003594">
    <property type="entry name" value="HATPase_dom"/>
</dbReference>
<dbReference type="CDD" id="cd19410">
    <property type="entry name" value="HK9-like_sensor"/>
    <property type="match status" value="1"/>
</dbReference>
<dbReference type="InterPro" id="IPR003661">
    <property type="entry name" value="HisK_dim/P_dom"/>
</dbReference>
<dbReference type="PRINTS" id="PR00344">
    <property type="entry name" value="BCTRLSENSOR"/>
</dbReference>
<dbReference type="InterPro" id="IPR005467">
    <property type="entry name" value="His_kinase_dom"/>
</dbReference>
<feature type="transmembrane region" description="Helical" evidence="6">
    <location>
        <begin position="171"/>
        <end position="194"/>
    </location>
</feature>
<keyword evidence="4" id="KW-0808">Transferase</keyword>
<accession>A0ABV8RPC0</accession>
<keyword evidence="6" id="KW-0472">Membrane</keyword>
<evidence type="ECO:0000256" key="2">
    <source>
        <dbReference type="ARBA" id="ARBA00012438"/>
    </source>
</evidence>
<dbReference type="Gene3D" id="3.30.565.10">
    <property type="entry name" value="Histidine kinase-like ATPase, C-terminal domain"/>
    <property type="match status" value="1"/>
</dbReference>
<feature type="domain" description="Histidine kinase" evidence="7">
    <location>
        <begin position="238"/>
        <end position="473"/>
    </location>
</feature>
<dbReference type="InterPro" id="IPR007891">
    <property type="entry name" value="CHASE3"/>
</dbReference>
<keyword evidence="5" id="KW-0418">Kinase</keyword>
<dbReference type="Gene3D" id="1.10.287.130">
    <property type="match status" value="1"/>
</dbReference>
<evidence type="ECO:0000259" key="7">
    <source>
        <dbReference type="PROSITE" id="PS50109"/>
    </source>
</evidence>